<evidence type="ECO:0000313" key="4">
    <source>
        <dbReference type="Proteomes" id="UP001597286"/>
    </source>
</evidence>
<evidence type="ECO:0000313" key="3">
    <source>
        <dbReference type="EMBL" id="MFD1811819.1"/>
    </source>
</evidence>
<dbReference type="InterPro" id="IPR025951">
    <property type="entry name" value="GXWXG_dom"/>
</dbReference>
<reference evidence="4" key="1">
    <citation type="journal article" date="2019" name="Int. J. Syst. Evol. Microbiol.">
        <title>The Global Catalogue of Microorganisms (GCM) 10K type strain sequencing project: providing services to taxonomists for standard genome sequencing and annotation.</title>
        <authorList>
            <consortium name="The Broad Institute Genomics Platform"/>
            <consortium name="The Broad Institute Genome Sequencing Center for Infectious Disease"/>
            <person name="Wu L."/>
            <person name="Ma J."/>
        </authorList>
    </citation>
    <scope>NUCLEOTIDE SEQUENCE [LARGE SCALE GENOMIC DNA]</scope>
    <source>
        <strain evidence="4">DT72</strain>
    </source>
</reference>
<protein>
    <submittedName>
        <fullName evidence="3">DUF4334 domain-containing protein</fullName>
    </submittedName>
</protein>
<evidence type="ECO:0000259" key="1">
    <source>
        <dbReference type="Pfam" id="PF14231"/>
    </source>
</evidence>
<dbReference type="Gene3D" id="2.40.128.580">
    <property type="entry name" value="GXWXG domain"/>
    <property type="match status" value="1"/>
</dbReference>
<dbReference type="Proteomes" id="UP001597286">
    <property type="component" value="Unassembled WGS sequence"/>
</dbReference>
<organism evidence="3 4">
    <name type="scientific">Rhodococcus gannanensis</name>
    <dbReference type="NCBI Taxonomy" id="1960308"/>
    <lineage>
        <taxon>Bacteria</taxon>
        <taxon>Bacillati</taxon>
        <taxon>Actinomycetota</taxon>
        <taxon>Actinomycetes</taxon>
        <taxon>Mycobacteriales</taxon>
        <taxon>Nocardiaceae</taxon>
        <taxon>Rhodococcus</taxon>
    </lineage>
</organism>
<dbReference type="Pfam" id="PF14232">
    <property type="entry name" value="DUF4334"/>
    <property type="match status" value="1"/>
</dbReference>
<gene>
    <name evidence="3" type="ORF">ACFSJG_06295</name>
</gene>
<dbReference type="InterPro" id="IPR025568">
    <property type="entry name" value="DUF4334"/>
</dbReference>
<dbReference type="EMBL" id="JBHUFB010000008">
    <property type="protein sequence ID" value="MFD1811819.1"/>
    <property type="molecule type" value="Genomic_DNA"/>
</dbReference>
<name>A0ABW4P228_9NOCA</name>
<feature type="domain" description="DUF4334" evidence="2">
    <location>
        <begin position="123"/>
        <end position="178"/>
    </location>
</feature>
<keyword evidence="4" id="KW-1185">Reference proteome</keyword>
<accession>A0ABW4P228</accession>
<dbReference type="Pfam" id="PF14231">
    <property type="entry name" value="GXWXG"/>
    <property type="match status" value="1"/>
</dbReference>
<dbReference type="RefSeq" id="WP_378484359.1">
    <property type="nucleotide sequence ID" value="NZ_JBHUFB010000008.1"/>
</dbReference>
<comment type="caution">
    <text evidence="3">The sequence shown here is derived from an EMBL/GenBank/DDBJ whole genome shotgun (WGS) entry which is preliminary data.</text>
</comment>
<feature type="domain" description="GXWXG" evidence="1">
    <location>
        <begin position="20"/>
        <end position="78"/>
    </location>
</feature>
<evidence type="ECO:0000259" key="2">
    <source>
        <dbReference type="Pfam" id="PF14232"/>
    </source>
</evidence>
<proteinExistence type="predicted"/>
<sequence>MSVAEQIIAEQRAAVEDAQAVFDDAPPADPDFMIGTWRGAELRTGNKMDGMLDASGWWGKQFVDAETVHPLLFPAADGRSLWALDPARIPFNLLMHPIVPSFEGKDLSKLVTLTRPAVATRKPKARLRTTHFRGTDTATMIYDAHPINDVFRRISDTTVIGWMDLRGSERPYFFSLTRDESLPVKALGAR</sequence>